<sequence length="38" mass="4633">MYLRGDERRGNEAELVPKLTEVEFRFGNYREIKESDER</sequence>
<reference evidence="2" key="1">
    <citation type="submission" date="2013-09" db="EMBL/GenBank/DDBJ databases">
        <title>Corchorus olitorius genome sequencing.</title>
        <authorList>
            <person name="Alam M."/>
            <person name="Haque M.S."/>
            <person name="Islam M.S."/>
            <person name="Emdad E.M."/>
            <person name="Islam M.M."/>
            <person name="Ahmed B."/>
            <person name="Halim A."/>
            <person name="Hossen Q.M.M."/>
            <person name="Hossain M.Z."/>
            <person name="Ahmed R."/>
            <person name="Khan M.M."/>
            <person name="Islam R."/>
            <person name="Rashid M.M."/>
            <person name="Khan S.A."/>
            <person name="Rahman M.S."/>
            <person name="Alam M."/>
            <person name="Yahiya A.S."/>
            <person name="Khan M.S."/>
            <person name="Azam M.S."/>
            <person name="Haque T."/>
            <person name="Lashkar M.Z.H."/>
            <person name="Akhand A.I."/>
            <person name="Morshed G."/>
            <person name="Roy S."/>
            <person name="Uddin K.S."/>
            <person name="Rabeya T."/>
            <person name="Hossain A.S."/>
            <person name="Chowdhury A."/>
            <person name="Snigdha A.R."/>
            <person name="Mortoza M.S."/>
            <person name="Matin S.A."/>
            <person name="Hoque S.M.E."/>
            <person name="Islam M.K."/>
            <person name="Roy D.K."/>
            <person name="Haider R."/>
            <person name="Moosa M.M."/>
            <person name="Elias S.M."/>
            <person name="Hasan A.M."/>
            <person name="Jahan S."/>
            <person name="Shafiuddin M."/>
            <person name="Mahmood N."/>
            <person name="Shommy N.S."/>
        </authorList>
    </citation>
    <scope>NUCLEOTIDE SEQUENCE [LARGE SCALE GENOMIC DNA]</scope>
    <source>
        <strain evidence="2">cv. O-4</strain>
    </source>
</reference>
<proteinExistence type="predicted"/>
<gene>
    <name evidence="1" type="ORF">COLO4_36406</name>
</gene>
<dbReference type="Proteomes" id="UP000187203">
    <property type="component" value="Unassembled WGS sequence"/>
</dbReference>
<organism evidence="1 2">
    <name type="scientific">Corchorus olitorius</name>
    <dbReference type="NCBI Taxonomy" id="93759"/>
    <lineage>
        <taxon>Eukaryota</taxon>
        <taxon>Viridiplantae</taxon>
        <taxon>Streptophyta</taxon>
        <taxon>Embryophyta</taxon>
        <taxon>Tracheophyta</taxon>
        <taxon>Spermatophyta</taxon>
        <taxon>Magnoliopsida</taxon>
        <taxon>eudicotyledons</taxon>
        <taxon>Gunneridae</taxon>
        <taxon>Pentapetalae</taxon>
        <taxon>rosids</taxon>
        <taxon>malvids</taxon>
        <taxon>Malvales</taxon>
        <taxon>Malvaceae</taxon>
        <taxon>Grewioideae</taxon>
        <taxon>Apeibeae</taxon>
        <taxon>Corchorus</taxon>
    </lineage>
</organism>
<name>A0A1R3G945_9ROSI</name>
<protein>
    <submittedName>
        <fullName evidence="1">Uncharacterized protein</fullName>
    </submittedName>
</protein>
<comment type="caution">
    <text evidence="1">The sequence shown here is derived from an EMBL/GenBank/DDBJ whole genome shotgun (WGS) entry which is preliminary data.</text>
</comment>
<keyword evidence="2" id="KW-1185">Reference proteome</keyword>
<evidence type="ECO:0000313" key="2">
    <source>
        <dbReference type="Proteomes" id="UP000187203"/>
    </source>
</evidence>
<dbReference type="EMBL" id="AWUE01023217">
    <property type="protein sequence ID" value="OMO54576.1"/>
    <property type="molecule type" value="Genomic_DNA"/>
</dbReference>
<evidence type="ECO:0000313" key="1">
    <source>
        <dbReference type="EMBL" id="OMO54576.1"/>
    </source>
</evidence>
<accession>A0A1R3G945</accession>
<dbReference type="AlphaFoldDB" id="A0A1R3G945"/>